<dbReference type="CDD" id="cd03443">
    <property type="entry name" value="PaaI_thioesterase"/>
    <property type="match status" value="1"/>
</dbReference>
<organism evidence="5 6">
    <name type="scientific">Pigmentiphaga litoralis</name>
    <dbReference type="NCBI Taxonomy" id="516702"/>
    <lineage>
        <taxon>Bacteria</taxon>
        <taxon>Pseudomonadati</taxon>
        <taxon>Pseudomonadota</taxon>
        <taxon>Betaproteobacteria</taxon>
        <taxon>Burkholderiales</taxon>
        <taxon>Alcaligenaceae</taxon>
        <taxon>Pigmentiphaga</taxon>
    </lineage>
</organism>
<feature type="compositionally biased region" description="Low complexity" evidence="3">
    <location>
        <begin position="155"/>
        <end position="174"/>
    </location>
</feature>
<dbReference type="GO" id="GO:0047617">
    <property type="term" value="F:fatty acyl-CoA hydrolase activity"/>
    <property type="evidence" value="ECO:0007669"/>
    <property type="project" value="InterPro"/>
</dbReference>
<dbReference type="Gene3D" id="3.10.129.10">
    <property type="entry name" value="Hotdog Thioesterase"/>
    <property type="match status" value="1"/>
</dbReference>
<evidence type="ECO:0000313" key="5">
    <source>
        <dbReference type="EMBL" id="NYE81809.1"/>
    </source>
</evidence>
<dbReference type="InterPro" id="IPR039298">
    <property type="entry name" value="ACOT13"/>
</dbReference>
<gene>
    <name evidence="5" type="ORF">FHW18_001080</name>
</gene>
<dbReference type="InterPro" id="IPR006683">
    <property type="entry name" value="Thioestr_dom"/>
</dbReference>
<feature type="domain" description="Thioesterase" evidence="4">
    <location>
        <begin position="63"/>
        <end position="133"/>
    </location>
</feature>
<comment type="caution">
    <text evidence="5">The sequence shown here is derived from an EMBL/GenBank/DDBJ whole genome shotgun (WGS) entry which is preliminary data.</text>
</comment>
<sequence length="174" mass="18075">MNDDKAAASARTDHVAMARLRHELAHPPFHSVLRPEAINASLDGQVTILLPYQPVFGRAADSGNVHGGVLAALIDLSAHAAVAVQTGRMAPTVDLRIDYLLAAPAADLIARARTLRVGRNLARADVEIMAAAGGPVIAVGRGTFSTFVVPSPVGDSSKPDSSQPDSSQPDSSKD</sequence>
<comment type="similarity">
    <text evidence="1">Belongs to the thioesterase PaaI family.</text>
</comment>
<dbReference type="NCBIfam" id="TIGR00369">
    <property type="entry name" value="unchar_dom_1"/>
    <property type="match status" value="1"/>
</dbReference>
<dbReference type="PANTHER" id="PTHR21660">
    <property type="entry name" value="THIOESTERASE SUPERFAMILY MEMBER-RELATED"/>
    <property type="match status" value="1"/>
</dbReference>
<name>A0A7Y9LJB5_9BURK</name>
<dbReference type="PANTHER" id="PTHR21660:SF1">
    <property type="entry name" value="ACYL-COENZYME A THIOESTERASE 13"/>
    <property type="match status" value="1"/>
</dbReference>
<evidence type="ECO:0000256" key="3">
    <source>
        <dbReference type="SAM" id="MobiDB-lite"/>
    </source>
</evidence>
<reference evidence="5 6" key="1">
    <citation type="submission" date="2020-07" db="EMBL/GenBank/DDBJ databases">
        <title>Genomic Encyclopedia of Type Strains, Phase IV (KMG-V): Genome sequencing to study the core and pangenomes of soil and plant-associated prokaryotes.</title>
        <authorList>
            <person name="Whitman W."/>
        </authorList>
    </citation>
    <scope>NUCLEOTIDE SEQUENCE [LARGE SCALE GENOMIC DNA]</scope>
    <source>
        <strain evidence="5 6">SAS40</strain>
    </source>
</reference>
<feature type="region of interest" description="Disordered" evidence="3">
    <location>
        <begin position="150"/>
        <end position="174"/>
    </location>
</feature>
<evidence type="ECO:0000313" key="6">
    <source>
        <dbReference type="Proteomes" id="UP000542125"/>
    </source>
</evidence>
<proteinExistence type="inferred from homology"/>
<dbReference type="AlphaFoldDB" id="A0A7Y9LJB5"/>
<evidence type="ECO:0000256" key="2">
    <source>
        <dbReference type="ARBA" id="ARBA00022801"/>
    </source>
</evidence>
<dbReference type="RefSeq" id="WP_179584110.1">
    <property type="nucleotide sequence ID" value="NZ_JACBYR010000001.1"/>
</dbReference>
<dbReference type="SUPFAM" id="SSF54637">
    <property type="entry name" value="Thioesterase/thiol ester dehydrase-isomerase"/>
    <property type="match status" value="1"/>
</dbReference>
<dbReference type="InterPro" id="IPR029069">
    <property type="entry name" value="HotDog_dom_sf"/>
</dbReference>
<accession>A0A7Y9LJB5</accession>
<protein>
    <submittedName>
        <fullName evidence="5">Uncharacterized protein (TIGR00369 family)</fullName>
    </submittedName>
</protein>
<dbReference type="EMBL" id="JACBYR010000001">
    <property type="protein sequence ID" value="NYE81809.1"/>
    <property type="molecule type" value="Genomic_DNA"/>
</dbReference>
<evidence type="ECO:0000259" key="4">
    <source>
        <dbReference type="Pfam" id="PF03061"/>
    </source>
</evidence>
<dbReference type="InterPro" id="IPR003736">
    <property type="entry name" value="PAAI_dom"/>
</dbReference>
<dbReference type="Proteomes" id="UP000542125">
    <property type="component" value="Unassembled WGS sequence"/>
</dbReference>
<keyword evidence="6" id="KW-1185">Reference proteome</keyword>
<keyword evidence="2" id="KW-0378">Hydrolase</keyword>
<evidence type="ECO:0000256" key="1">
    <source>
        <dbReference type="ARBA" id="ARBA00008324"/>
    </source>
</evidence>
<dbReference type="Pfam" id="PF03061">
    <property type="entry name" value="4HBT"/>
    <property type="match status" value="1"/>
</dbReference>